<evidence type="ECO:0000256" key="6">
    <source>
        <dbReference type="HAMAP-Rule" id="MF_00963"/>
    </source>
</evidence>
<dbReference type="Pfam" id="PF00140">
    <property type="entry name" value="Sigma70_r1_2"/>
    <property type="match status" value="1"/>
</dbReference>
<evidence type="ECO:0000256" key="3">
    <source>
        <dbReference type="ARBA" id="ARBA00023082"/>
    </source>
</evidence>
<dbReference type="InterPro" id="IPR012760">
    <property type="entry name" value="RNA_pol_sigma_RpoD_C"/>
</dbReference>
<keyword evidence="4 6" id="KW-0238">DNA-binding</keyword>
<dbReference type="InterPro" id="IPR007624">
    <property type="entry name" value="RNA_pol_sigma70_r3"/>
</dbReference>
<feature type="DNA-binding region" description="H-T-H motif" evidence="6">
    <location>
        <begin position="561"/>
        <end position="580"/>
    </location>
</feature>
<dbReference type="SUPFAM" id="SSF88659">
    <property type="entry name" value="Sigma3 and sigma4 domains of RNA polymerase sigma factors"/>
    <property type="match status" value="2"/>
</dbReference>
<dbReference type="FunFam" id="1.10.10.10:FF:000002">
    <property type="entry name" value="RNA polymerase sigma factor SigA"/>
    <property type="match status" value="1"/>
</dbReference>
<evidence type="ECO:0000256" key="7">
    <source>
        <dbReference type="SAM" id="Coils"/>
    </source>
</evidence>
<dbReference type="Gene3D" id="1.10.601.10">
    <property type="entry name" value="RNA Polymerase Primary Sigma Factor"/>
    <property type="match status" value="1"/>
</dbReference>
<feature type="domain" description="RNA polymerase sigma-70" evidence="9">
    <location>
        <begin position="560"/>
        <end position="586"/>
    </location>
</feature>
<dbReference type="InterPro" id="IPR013325">
    <property type="entry name" value="RNA_pol_sigma_r2"/>
</dbReference>
<dbReference type="EMBL" id="PTIZ01000002">
    <property type="protein sequence ID" value="PPK77450.1"/>
    <property type="molecule type" value="Genomic_DNA"/>
</dbReference>
<comment type="subunit">
    <text evidence="6">Interacts transiently with the RNA polymerase catalytic core.</text>
</comment>
<dbReference type="NCBIfam" id="TIGR02937">
    <property type="entry name" value="sigma70-ECF"/>
    <property type="match status" value="1"/>
</dbReference>
<evidence type="ECO:0000256" key="1">
    <source>
        <dbReference type="ARBA" id="ARBA00022490"/>
    </source>
</evidence>
<dbReference type="InterPro" id="IPR007631">
    <property type="entry name" value="RNA_pol_sigma_70_non-ess"/>
</dbReference>
<dbReference type="PROSITE" id="PS00715">
    <property type="entry name" value="SIGMA70_1"/>
    <property type="match status" value="1"/>
</dbReference>
<feature type="region of interest" description="Sigma-70 factor domain-2" evidence="6">
    <location>
        <begin position="367"/>
        <end position="437"/>
    </location>
</feature>
<evidence type="ECO:0000313" key="10">
    <source>
        <dbReference type="EMBL" id="PPK77450.1"/>
    </source>
</evidence>
<name>A0A2S6HJ15_9GAMM</name>
<dbReference type="InterPro" id="IPR014284">
    <property type="entry name" value="RNA_pol_sigma-70_dom"/>
</dbReference>
<dbReference type="InterPro" id="IPR007630">
    <property type="entry name" value="RNA_pol_sigma70_r4"/>
</dbReference>
<dbReference type="Pfam" id="PF03979">
    <property type="entry name" value="Sigma70_r1_1"/>
    <property type="match status" value="1"/>
</dbReference>
<keyword evidence="3 6" id="KW-0731">Sigma factor</keyword>
<dbReference type="InterPro" id="IPR013324">
    <property type="entry name" value="RNA_pol_sigma_r3/r4-like"/>
</dbReference>
<keyword evidence="2 6" id="KW-0805">Transcription regulation</keyword>
<comment type="similarity">
    <text evidence="6">Belongs to the sigma-70 factor family. RpoD/SigA subfamily.</text>
</comment>
<keyword evidence="5 6" id="KW-0804">Transcription</keyword>
<feature type="domain" description="RNA polymerase sigma-70" evidence="8">
    <location>
        <begin position="391"/>
        <end position="404"/>
    </location>
</feature>
<dbReference type="PRINTS" id="PR00046">
    <property type="entry name" value="SIGMA70FCT"/>
</dbReference>
<dbReference type="GO" id="GO:0016987">
    <property type="term" value="F:sigma factor activity"/>
    <property type="evidence" value="ECO:0007669"/>
    <property type="project" value="UniProtKB-UniRule"/>
</dbReference>
<dbReference type="AlphaFoldDB" id="A0A2S6HJ15"/>
<protein>
    <recommendedName>
        <fullName evidence="6">RNA polymerase sigma factor RpoD</fullName>
    </recommendedName>
    <alternativeName>
        <fullName evidence="6">Sigma-70</fullName>
    </alternativeName>
</protein>
<dbReference type="Pfam" id="PF04546">
    <property type="entry name" value="Sigma70_ner"/>
    <property type="match status" value="1"/>
</dbReference>
<dbReference type="NCBIfam" id="TIGR02393">
    <property type="entry name" value="RpoD_Cterm"/>
    <property type="match status" value="1"/>
</dbReference>
<accession>A0A2S6HJ15</accession>
<keyword evidence="7" id="KW-0175">Coiled coil</keyword>
<dbReference type="RefSeq" id="WP_104428099.1">
    <property type="nucleotide sequence ID" value="NZ_PTIZ01000002.1"/>
</dbReference>
<dbReference type="InterPro" id="IPR007627">
    <property type="entry name" value="RNA_pol_sigma70_r2"/>
</dbReference>
<dbReference type="NCBIfam" id="NF004208">
    <property type="entry name" value="PRK05658.1"/>
    <property type="match status" value="1"/>
</dbReference>
<dbReference type="InterPro" id="IPR028630">
    <property type="entry name" value="Sigma70_RpoD"/>
</dbReference>
<dbReference type="PANTHER" id="PTHR30603">
    <property type="entry name" value="RNA POLYMERASE SIGMA FACTOR RPO"/>
    <property type="match status" value="1"/>
</dbReference>
<evidence type="ECO:0000256" key="2">
    <source>
        <dbReference type="ARBA" id="ARBA00023015"/>
    </source>
</evidence>
<dbReference type="InterPro" id="IPR009042">
    <property type="entry name" value="RNA_pol_sigma70_r1_2"/>
</dbReference>
<feature type="coiled-coil region" evidence="7">
    <location>
        <begin position="318"/>
        <end position="366"/>
    </location>
</feature>
<evidence type="ECO:0000259" key="8">
    <source>
        <dbReference type="PROSITE" id="PS00715"/>
    </source>
</evidence>
<dbReference type="GO" id="GO:0005737">
    <property type="term" value="C:cytoplasm"/>
    <property type="evidence" value="ECO:0007669"/>
    <property type="project" value="UniProtKB-SubCell"/>
</dbReference>
<dbReference type="Gene3D" id="1.10.10.10">
    <property type="entry name" value="Winged helix-like DNA-binding domain superfamily/Winged helix DNA-binding domain"/>
    <property type="match status" value="2"/>
</dbReference>
<comment type="subcellular location">
    <subcellularLocation>
        <location evidence="6">Cytoplasm</location>
    </subcellularLocation>
</comment>
<dbReference type="SUPFAM" id="SSF88946">
    <property type="entry name" value="Sigma2 domain of RNA polymerase sigma factors"/>
    <property type="match status" value="1"/>
</dbReference>
<dbReference type="Gene3D" id="1.10.220.120">
    <property type="entry name" value="Sigma-70 factor, region 1.1"/>
    <property type="match status" value="1"/>
</dbReference>
<dbReference type="GO" id="GO:0003677">
    <property type="term" value="F:DNA binding"/>
    <property type="evidence" value="ECO:0007669"/>
    <property type="project" value="UniProtKB-UniRule"/>
</dbReference>
<sequence length="602" mass="68452">MNQEQQQSQLKQLIAKGKVQGYLTYAEVNDHLPSDIVDPEQIEDIIGMINDMGIQVYEVAPDEDSLITDSAAVTTDDEDAEEVAALASVDSEFGRTTDPVRMYMREMGSVELLTRADELKIAKRIEEGQQQLVKAIARSCIVVEDFLQSFDNISGEEGGIRLTDLISGFVDLSEPEDFVTALPVSEDVEETPAEEEPKGLNYEEVKEKVEVLRKQLKTAAAAIKKHGYSSDKTDKEFEGLADLFMEFKWTPQYLKKLTAIIPNGVTAVREQEKLIMDICINYAKMPRKEFIASFPEHETSSEWFDQYLNAGSKYSETLKEREKEVRKAQKILADIEAEYGLTISGLKDINRRMSIGEAKARRAKKEMIEANLRLVISIAKKYTNRGLQFLDLIQEGNIGLMKAVDKFEYRRGYKFSTYATWWIRQAITRSIADQARTIRIPVHMIETINKLNRISRQILQELGREATPEELAERMEMPEDKVRKVLKIAKEPISMETPIGDDEDSHLGDFIEDAKVLSPVEAATIAGLRESTQNVLAGLTAREAKVLRMRFGINMNTDHTLEEVGKQFDVTRERIRQIEAKALRKLRHPSRSEQLRCFLDGE</sequence>
<keyword evidence="1 6" id="KW-0963">Cytoplasm</keyword>
<dbReference type="CDD" id="cd06171">
    <property type="entry name" value="Sigma70_r4"/>
    <property type="match status" value="1"/>
</dbReference>
<comment type="function">
    <text evidence="6">Sigma factors are initiation factors that promote the attachment of RNA polymerase to specific initiation sites and are then released. This sigma factor is the primary sigma factor during exponential growth.</text>
</comment>
<feature type="short sequence motif" description="Interaction with polymerase core subunit RpoC" evidence="6">
    <location>
        <begin position="391"/>
        <end position="394"/>
    </location>
</feature>
<dbReference type="InterPro" id="IPR007127">
    <property type="entry name" value="RNA_pol_sigma_70_r1_1"/>
</dbReference>
<evidence type="ECO:0000256" key="4">
    <source>
        <dbReference type="ARBA" id="ARBA00023125"/>
    </source>
</evidence>
<feature type="region of interest" description="Sigma-70 factor domain-3" evidence="6">
    <location>
        <begin position="446"/>
        <end position="522"/>
    </location>
</feature>
<dbReference type="Proteomes" id="UP000240010">
    <property type="component" value="Unassembled WGS sequence"/>
</dbReference>
<organism evidence="10 11">
    <name type="scientific">Methylobacter tundripaludum</name>
    <dbReference type="NCBI Taxonomy" id="173365"/>
    <lineage>
        <taxon>Bacteria</taxon>
        <taxon>Pseudomonadati</taxon>
        <taxon>Pseudomonadota</taxon>
        <taxon>Gammaproteobacteria</taxon>
        <taxon>Methylococcales</taxon>
        <taxon>Methylococcaceae</taxon>
        <taxon>Methylobacter</taxon>
    </lineage>
</organism>
<dbReference type="PROSITE" id="PS00716">
    <property type="entry name" value="SIGMA70_2"/>
    <property type="match status" value="1"/>
</dbReference>
<dbReference type="InterPro" id="IPR042189">
    <property type="entry name" value="RNA_pol_sigma_70_r1_1_sf"/>
</dbReference>
<evidence type="ECO:0000259" key="9">
    <source>
        <dbReference type="PROSITE" id="PS00716"/>
    </source>
</evidence>
<evidence type="ECO:0000256" key="5">
    <source>
        <dbReference type="ARBA" id="ARBA00023163"/>
    </source>
</evidence>
<evidence type="ECO:0000313" key="11">
    <source>
        <dbReference type="Proteomes" id="UP000240010"/>
    </source>
</evidence>
<dbReference type="FunFam" id="1.10.10.10:FF:000004">
    <property type="entry name" value="RNA polymerase sigma factor SigA"/>
    <property type="match status" value="1"/>
</dbReference>
<dbReference type="PANTHER" id="PTHR30603:SF60">
    <property type="entry name" value="RNA POLYMERASE SIGMA FACTOR RPOD"/>
    <property type="match status" value="1"/>
</dbReference>
<dbReference type="InterPro" id="IPR050239">
    <property type="entry name" value="Sigma-70_RNA_pol_init_factors"/>
</dbReference>
<dbReference type="Pfam" id="PF04539">
    <property type="entry name" value="Sigma70_r3"/>
    <property type="match status" value="1"/>
</dbReference>
<feature type="region of interest" description="Sigma-70 factor domain-4" evidence="6">
    <location>
        <begin position="535"/>
        <end position="588"/>
    </location>
</feature>
<dbReference type="FunFam" id="1.10.601.10:FF:000002">
    <property type="entry name" value="RNA polymerase sigma factor RpoD"/>
    <property type="match status" value="1"/>
</dbReference>
<dbReference type="Pfam" id="PF04542">
    <property type="entry name" value="Sigma70_r2"/>
    <property type="match status" value="1"/>
</dbReference>
<reference evidence="10 11" key="1">
    <citation type="submission" date="2018-02" db="EMBL/GenBank/DDBJ databases">
        <title>Subsurface microbial communities from deep shales in Ohio and West Virginia, USA.</title>
        <authorList>
            <person name="Wrighton K."/>
        </authorList>
    </citation>
    <scope>NUCLEOTIDE SEQUENCE [LARGE SCALE GENOMIC DNA]</scope>
    <source>
        <strain evidence="10 11">OWC-DMM</strain>
    </source>
</reference>
<comment type="caution">
    <text evidence="10">The sequence shown here is derived from an EMBL/GenBank/DDBJ whole genome shotgun (WGS) entry which is preliminary data.</text>
</comment>
<proteinExistence type="inferred from homology"/>
<gene>
    <name evidence="6" type="primary">rpoD</name>
    <name evidence="10" type="ORF">B0F87_102564</name>
</gene>
<dbReference type="Pfam" id="PF04545">
    <property type="entry name" value="Sigma70_r4"/>
    <property type="match status" value="1"/>
</dbReference>
<dbReference type="FunFam" id="1.10.220.120:FF:000001">
    <property type="entry name" value="RNA polymerase sigma factor RpoD"/>
    <property type="match status" value="1"/>
</dbReference>
<dbReference type="InterPro" id="IPR036388">
    <property type="entry name" value="WH-like_DNA-bd_sf"/>
</dbReference>
<dbReference type="GO" id="GO:0006352">
    <property type="term" value="P:DNA-templated transcription initiation"/>
    <property type="evidence" value="ECO:0007669"/>
    <property type="project" value="UniProtKB-UniRule"/>
</dbReference>
<dbReference type="HAMAP" id="MF_00963">
    <property type="entry name" value="Sigma70_RpoD_SigA"/>
    <property type="match status" value="1"/>
</dbReference>
<dbReference type="InterPro" id="IPR000943">
    <property type="entry name" value="RNA_pol_sigma70"/>
</dbReference>